<evidence type="ECO:0000313" key="2">
    <source>
        <dbReference type="EMBL" id="SSC12064.1"/>
    </source>
</evidence>
<protein>
    <submittedName>
        <fullName evidence="2">Uncharacterized protein</fullName>
    </submittedName>
</protein>
<dbReference type="Proteomes" id="UP000250796">
    <property type="component" value="Chromosome MESINF"/>
</dbReference>
<reference evidence="2 3" key="1">
    <citation type="submission" date="2017-01" db="EMBL/GenBank/DDBJ databases">
        <authorList>
            <person name="Erauso G."/>
        </authorList>
    </citation>
    <scope>NUCLEOTIDE SEQUENCE [LARGE SCALE GENOMIC DNA]</scope>
    <source>
        <strain evidence="2">MESINF1</strain>
    </source>
</reference>
<dbReference type="EMBL" id="LS974202">
    <property type="protein sequence ID" value="SSC12064.1"/>
    <property type="molecule type" value="Genomic_DNA"/>
</dbReference>
<feature type="transmembrane region" description="Helical" evidence="1">
    <location>
        <begin position="57"/>
        <end position="78"/>
    </location>
</feature>
<dbReference type="KEGG" id="minf:MESINF_0615"/>
<evidence type="ECO:0000256" key="1">
    <source>
        <dbReference type="SAM" id="Phobius"/>
    </source>
</evidence>
<keyword evidence="1" id="KW-0472">Membrane</keyword>
<accession>A0A7Z7LDM1</accession>
<organism evidence="2 3">
    <name type="scientific">Mesotoga infera</name>
    <dbReference type="NCBI Taxonomy" id="1236046"/>
    <lineage>
        <taxon>Bacteria</taxon>
        <taxon>Thermotogati</taxon>
        <taxon>Thermotogota</taxon>
        <taxon>Thermotogae</taxon>
        <taxon>Kosmotogales</taxon>
        <taxon>Kosmotogaceae</taxon>
        <taxon>Mesotoga</taxon>
    </lineage>
</organism>
<evidence type="ECO:0000313" key="3">
    <source>
        <dbReference type="Proteomes" id="UP000250796"/>
    </source>
</evidence>
<feature type="transmembrane region" description="Helical" evidence="1">
    <location>
        <begin position="90"/>
        <end position="109"/>
    </location>
</feature>
<keyword evidence="3" id="KW-1185">Reference proteome</keyword>
<keyword evidence="1" id="KW-1133">Transmembrane helix</keyword>
<proteinExistence type="predicted"/>
<feature type="transmembrane region" description="Helical" evidence="1">
    <location>
        <begin position="25"/>
        <end position="45"/>
    </location>
</feature>
<name>A0A7Z7LDM1_9BACT</name>
<dbReference type="AlphaFoldDB" id="A0A7Z7LDM1"/>
<keyword evidence="1" id="KW-0812">Transmembrane</keyword>
<gene>
    <name evidence="2" type="ORF">MESINF_0615</name>
</gene>
<feature type="transmembrane region" description="Helical" evidence="1">
    <location>
        <begin position="129"/>
        <end position="151"/>
    </location>
</feature>
<sequence>MMLKRRDRGAISVAQAKRRRKAHKYLALMGFLIGASSVILIAVSHEMSTSLVERADSIRLFFIFGIFLGPVSYLLYLVSQIAAFSNGIPHWNYLLCTLAVIQVSFSLFFARDILMIDKTGRYSLQTPQWALYILWSMLVFMVVFTLIVAIVSRKKV</sequence>
<dbReference type="RefSeq" id="WP_169698466.1">
    <property type="nucleotide sequence ID" value="NZ_LS974202.1"/>
</dbReference>